<dbReference type="EC" id="3.5.4.19" evidence="3"/>
<dbReference type="FunFam" id="3.10.20.810:FF:000001">
    <property type="entry name" value="Histidine biosynthesis bifunctional protein HisIE"/>
    <property type="match status" value="1"/>
</dbReference>
<organism evidence="10">
    <name type="scientific">freshwater metagenome</name>
    <dbReference type="NCBI Taxonomy" id="449393"/>
    <lineage>
        <taxon>unclassified sequences</taxon>
        <taxon>metagenomes</taxon>
        <taxon>ecological metagenomes</taxon>
    </lineage>
</organism>
<dbReference type="SUPFAM" id="SSF141734">
    <property type="entry name" value="HisI-like"/>
    <property type="match status" value="1"/>
</dbReference>
<evidence type="ECO:0000256" key="4">
    <source>
        <dbReference type="ARBA" id="ARBA00017720"/>
    </source>
</evidence>
<evidence type="ECO:0000256" key="3">
    <source>
        <dbReference type="ARBA" id="ARBA00012721"/>
    </source>
</evidence>
<keyword evidence="6" id="KW-0028">Amino-acid biosynthesis</keyword>
<keyword evidence="5" id="KW-0963">Cytoplasm</keyword>
<dbReference type="Gene3D" id="3.10.20.810">
    <property type="entry name" value="Phosphoribosyl-AMP cyclohydrolase"/>
    <property type="match status" value="1"/>
</dbReference>
<evidence type="ECO:0000256" key="5">
    <source>
        <dbReference type="ARBA" id="ARBA00022490"/>
    </source>
</evidence>
<dbReference type="EMBL" id="CAEZXV010000030">
    <property type="protein sequence ID" value="CAB4698410.1"/>
    <property type="molecule type" value="Genomic_DNA"/>
</dbReference>
<evidence type="ECO:0000256" key="1">
    <source>
        <dbReference type="ARBA" id="ARBA00000024"/>
    </source>
</evidence>
<gene>
    <name evidence="10" type="ORF">UFOPK2598_00454</name>
</gene>
<evidence type="ECO:0000313" key="10">
    <source>
        <dbReference type="EMBL" id="CAB4698410.1"/>
    </source>
</evidence>
<dbReference type="GO" id="GO:0004636">
    <property type="term" value="F:phosphoribosyl-ATP diphosphatase activity"/>
    <property type="evidence" value="ECO:0007669"/>
    <property type="project" value="UniProtKB-ARBA"/>
</dbReference>
<keyword evidence="8" id="KW-0368">Histidine biosynthesis</keyword>
<accession>A0A6J6PFT3</accession>
<evidence type="ECO:0000259" key="9">
    <source>
        <dbReference type="Pfam" id="PF01502"/>
    </source>
</evidence>
<evidence type="ECO:0000256" key="7">
    <source>
        <dbReference type="ARBA" id="ARBA00022801"/>
    </source>
</evidence>
<proteinExistence type="inferred from homology"/>
<sequence length="110" mass="12242">MPKIPEEIANRLATGELIAAIAQDVVSKEVLMMAWMNSQALETTLKSKRATYWSRSRNSLWIKGETSGHFQEVKRISYDCDGDAILLEVIQTGAACHTGERTCFHSEIVG</sequence>
<name>A0A6J6PFT3_9ZZZZ</name>
<dbReference type="UniPathway" id="UPA00031">
    <property type="reaction ID" value="UER00008"/>
</dbReference>
<dbReference type="InterPro" id="IPR038019">
    <property type="entry name" value="PRib_AMP_CycHydrolase_sf"/>
</dbReference>
<evidence type="ECO:0000256" key="2">
    <source>
        <dbReference type="ARBA" id="ARBA00005169"/>
    </source>
</evidence>
<dbReference type="NCBIfam" id="NF000768">
    <property type="entry name" value="PRK00051.1"/>
    <property type="match status" value="1"/>
</dbReference>
<reference evidence="10" key="1">
    <citation type="submission" date="2020-05" db="EMBL/GenBank/DDBJ databases">
        <authorList>
            <person name="Chiriac C."/>
            <person name="Salcher M."/>
            <person name="Ghai R."/>
            <person name="Kavagutti S V."/>
        </authorList>
    </citation>
    <scope>NUCLEOTIDE SEQUENCE</scope>
</reference>
<dbReference type="InterPro" id="IPR002496">
    <property type="entry name" value="PRib_AMP_CycHydrolase_dom"/>
</dbReference>
<dbReference type="PANTHER" id="PTHR42945">
    <property type="entry name" value="HISTIDINE BIOSYNTHESIS BIFUNCTIONAL PROTEIN"/>
    <property type="match status" value="1"/>
</dbReference>
<dbReference type="PANTHER" id="PTHR42945:SF1">
    <property type="entry name" value="HISTIDINE BIOSYNTHESIS BIFUNCTIONAL PROTEIN HIS7"/>
    <property type="match status" value="1"/>
</dbReference>
<comment type="pathway">
    <text evidence="2">Amino-acid biosynthesis; L-histidine biosynthesis; L-histidine from 5-phospho-alpha-D-ribose 1-diphosphate: step 3/9.</text>
</comment>
<feature type="domain" description="Phosphoribosyl-AMP cyclohydrolase" evidence="9">
    <location>
        <begin position="32"/>
        <end position="105"/>
    </location>
</feature>
<dbReference type="AlphaFoldDB" id="A0A6J6PFT3"/>
<dbReference type="HAMAP" id="MF_01021">
    <property type="entry name" value="HisI"/>
    <property type="match status" value="1"/>
</dbReference>
<dbReference type="Pfam" id="PF01502">
    <property type="entry name" value="PRA-CH"/>
    <property type="match status" value="1"/>
</dbReference>
<comment type="catalytic activity">
    <reaction evidence="1">
        <text>1-(5-phospho-beta-D-ribosyl)-5'-AMP + H2O = 1-(5-phospho-beta-D-ribosyl)-5-[(5-phospho-beta-D-ribosylamino)methylideneamino]imidazole-4-carboxamide</text>
        <dbReference type="Rhea" id="RHEA:20049"/>
        <dbReference type="ChEBI" id="CHEBI:15377"/>
        <dbReference type="ChEBI" id="CHEBI:58435"/>
        <dbReference type="ChEBI" id="CHEBI:59457"/>
        <dbReference type="EC" id="3.5.4.19"/>
    </reaction>
</comment>
<dbReference type="GO" id="GO:0004635">
    <property type="term" value="F:phosphoribosyl-AMP cyclohydrolase activity"/>
    <property type="evidence" value="ECO:0007669"/>
    <property type="project" value="UniProtKB-EC"/>
</dbReference>
<dbReference type="InterPro" id="IPR026660">
    <property type="entry name" value="PRA-CH"/>
</dbReference>
<dbReference type="GO" id="GO:0000105">
    <property type="term" value="P:L-histidine biosynthetic process"/>
    <property type="evidence" value="ECO:0007669"/>
    <property type="project" value="UniProtKB-UniPathway"/>
</dbReference>
<keyword evidence="7" id="KW-0378">Hydrolase</keyword>
<protein>
    <recommendedName>
        <fullName evidence="4">Histidine biosynthesis bifunctional protein HisIE</fullName>
        <ecNumber evidence="3">3.5.4.19</ecNumber>
    </recommendedName>
</protein>
<evidence type="ECO:0000256" key="6">
    <source>
        <dbReference type="ARBA" id="ARBA00022605"/>
    </source>
</evidence>
<evidence type="ECO:0000256" key="8">
    <source>
        <dbReference type="ARBA" id="ARBA00023102"/>
    </source>
</evidence>